<dbReference type="Gene3D" id="3.30.40.10">
    <property type="entry name" value="Zinc/RING finger domain, C3HC4 (zinc finger)"/>
    <property type="match status" value="1"/>
</dbReference>
<reference evidence="7 8" key="1">
    <citation type="submission" date="2014-06" db="EMBL/GenBank/DDBJ databases">
        <title>Evolutionary Origins and Diversification of the Mycorrhizal Mutualists.</title>
        <authorList>
            <consortium name="DOE Joint Genome Institute"/>
            <consortium name="Mycorrhizal Genomics Consortium"/>
            <person name="Kohler A."/>
            <person name="Kuo A."/>
            <person name="Nagy L.G."/>
            <person name="Floudas D."/>
            <person name="Copeland A."/>
            <person name="Barry K.W."/>
            <person name="Cichocki N."/>
            <person name="Veneault-Fourrey C."/>
            <person name="LaButti K."/>
            <person name="Lindquist E.A."/>
            <person name="Lipzen A."/>
            <person name="Lundell T."/>
            <person name="Morin E."/>
            <person name="Murat C."/>
            <person name="Riley R."/>
            <person name="Ohm R."/>
            <person name="Sun H."/>
            <person name="Tunlid A."/>
            <person name="Henrissat B."/>
            <person name="Grigoriev I.V."/>
            <person name="Hibbett D.S."/>
            <person name="Martin F."/>
        </authorList>
    </citation>
    <scope>NUCLEOTIDE SEQUENCE [LARGE SCALE GENOMIC DNA]</scope>
    <source>
        <strain evidence="7 8">SS14</strain>
    </source>
</reference>
<dbReference type="SUPFAM" id="SSF57903">
    <property type="entry name" value="FYVE/PHD zinc finger"/>
    <property type="match status" value="1"/>
</dbReference>
<keyword evidence="2 4" id="KW-0863">Zinc-finger</keyword>
<keyword evidence="8" id="KW-1185">Reference proteome</keyword>
<dbReference type="Proteomes" id="UP000054279">
    <property type="component" value="Unassembled WGS sequence"/>
</dbReference>
<feature type="compositionally biased region" description="Low complexity" evidence="5">
    <location>
        <begin position="140"/>
        <end position="151"/>
    </location>
</feature>
<organism evidence="7 8">
    <name type="scientific">Sphaerobolus stellatus (strain SS14)</name>
    <dbReference type="NCBI Taxonomy" id="990650"/>
    <lineage>
        <taxon>Eukaryota</taxon>
        <taxon>Fungi</taxon>
        <taxon>Dikarya</taxon>
        <taxon>Basidiomycota</taxon>
        <taxon>Agaricomycotina</taxon>
        <taxon>Agaricomycetes</taxon>
        <taxon>Phallomycetidae</taxon>
        <taxon>Geastrales</taxon>
        <taxon>Sphaerobolaceae</taxon>
        <taxon>Sphaerobolus</taxon>
    </lineage>
</organism>
<evidence type="ECO:0000256" key="1">
    <source>
        <dbReference type="ARBA" id="ARBA00022723"/>
    </source>
</evidence>
<gene>
    <name evidence="7" type="ORF">M422DRAFT_167041</name>
</gene>
<dbReference type="InterPro" id="IPR011011">
    <property type="entry name" value="Znf_FYVE_PHD"/>
</dbReference>
<dbReference type="OrthoDB" id="660555at2759"/>
<feature type="domain" description="FYVE-type" evidence="6">
    <location>
        <begin position="46"/>
        <end position="118"/>
    </location>
</feature>
<dbReference type="PROSITE" id="PS50178">
    <property type="entry name" value="ZF_FYVE"/>
    <property type="match status" value="1"/>
</dbReference>
<dbReference type="EMBL" id="KN837113">
    <property type="protein sequence ID" value="KIJ45237.1"/>
    <property type="molecule type" value="Genomic_DNA"/>
</dbReference>
<accession>A0A0C9VS08</accession>
<dbReference type="GO" id="GO:0008270">
    <property type="term" value="F:zinc ion binding"/>
    <property type="evidence" value="ECO:0007669"/>
    <property type="project" value="UniProtKB-KW"/>
</dbReference>
<evidence type="ECO:0000256" key="5">
    <source>
        <dbReference type="SAM" id="MobiDB-lite"/>
    </source>
</evidence>
<feature type="region of interest" description="Disordered" evidence="5">
    <location>
        <begin position="140"/>
        <end position="160"/>
    </location>
</feature>
<keyword evidence="1" id="KW-0479">Metal-binding</keyword>
<dbReference type="SMART" id="SM00064">
    <property type="entry name" value="FYVE"/>
    <property type="match status" value="1"/>
</dbReference>
<dbReference type="InterPro" id="IPR000306">
    <property type="entry name" value="Znf_FYVE"/>
</dbReference>
<sequence length="278" mass="31687">MISLDGDVLTHPQPSRCRRNEHLAVLIPRHLWKADKLATRCDKYACRIRFSIWERKHHCRKCGGIYCHACSSRTTTLLDTTKLPFLLPPKNTPISQYAAPNAPVVDARVCDDCWDQVHGNPAPRTSYSKPSSPQRILISEDTSSSVSTLSPSTPPEPRPLFVRTISASPRRRPFWQEMPIVHATKLEGDLDRYPLKDPSETCKAAGSGRWSPKPVAPRWDARLPDGRLRHEVEVDRLEEEHRRRLANPVIVDGEIRVRRPSKPQPQARRAGHYQLPTF</sequence>
<dbReference type="Pfam" id="PF01363">
    <property type="entry name" value="FYVE"/>
    <property type="match status" value="1"/>
</dbReference>
<dbReference type="InterPro" id="IPR017455">
    <property type="entry name" value="Znf_FYVE-rel"/>
</dbReference>
<evidence type="ECO:0000313" key="7">
    <source>
        <dbReference type="EMBL" id="KIJ45237.1"/>
    </source>
</evidence>
<proteinExistence type="predicted"/>
<evidence type="ECO:0000256" key="2">
    <source>
        <dbReference type="ARBA" id="ARBA00022771"/>
    </source>
</evidence>
<dbReference type="PANTHER" id="PTHR23164">
    <property type="entry name" value="EARLY ENDOSOME ANTIGEN 1"/>
    <property type="match status" value="1"/>
</dbReference>
<name>A0A0C9VS08_SPHS4</name>
<dbReference type="HOGENOM" id="CLU_064534_0_0_1"/>
<evidence type="ECO:0000256" key="3">
    <source>
        <dbReference type="ARBA" id="ARBA00022833"/>
    </source>
</evidence>
<evidence type="ECO:0000256" key="4">
    <source>
        <dbReference type="PROSITE-ProRule" id="PRU00091"/>
    </source>
</evidence>
<evidence type="ECO:0000259" key="6">
    <source>
        <dbReference type="PROSITE" id="PS50178"/>
    </source>
</evidence>
<keyword evidence="3" id="KW-0862">Zinc</keyword>
<dbReference type="InterPro" id="IPR013083">
    <property type="entry name" value="Znf_RING/FYVE/PHD"/>
</dbReference>
<dbReference type="AlphaFoldDB" id="A0A0C9VS08"/>
<protein>
    <recommendedName>
        <fullName evidence="6">FYVE-type domain-containing protein</fullName>
    </recommendedName>
</protein>
<evidence type="ECO:0000313" key="8">
    <source>
        <dbReference type="Proteomes" id="UP000054279"/>
    </source>
</evidence>